<dbReference type="InterPro" id="IPR043917">
    <property type="entry name" value="DUF5753"/>
</dbReference>
<keyword evidence="3" id="KW-1185">Reference proteome</keyword>
<name>A0A561TSP4_9ACTN</name>
<evidence type="ECO:0000259" key="1">
    <source>
        <dbReference type="Pfam" id="PF19054"/>
    </source>
</evidence>
<proteinExistence type="predicted"/>
<gene>
    <name evidence="2" type="ORF">FHX73_13154</name>
</gene>
<accession>A0A561TSP4</accession>
<dbReference type="EMBL" id="VIWT01000003">
    <property type="protein sequence ID" value="TWF90110.1"/>
    <property type="molecule type" value="Genomic_DNA"/>
</dbReference>
<evidence type="ECO:0000313" key="2">
    <source>
        <dbReference type="EMBL" id="TWF90110.1"/>
    </source>
</evidence>
<reference evidence="2 3" key="1">
    <citation type="submission" date="2019-06" db="EMBL/GenBank/DDBJ databases">
        <title>Sequencing the genomes of 1000 actinobacteria strains.</title>
        <authorList>
            <person name="Klenk H.-P."/>
        </authorList>
    </citation>
    <scope>NUCLEOTIDE SEQUENCE [LARGE SCALE GENOMIC DNA]</scope>
    <source>
        <strain evidence="2 3">DSM 44826</strain>
    </source>
</reference>
<feature type="domain" description="DUF5753" evidence="1">
    <location>
        <begin position="41"/>
        <end position="224"/>
    </location>
</feature>
<comment type="caution">
    <text evidence="2">The sequence shown here is derived from an EMBL/GenBank/DDBJ whole genome shotgun (WGS) entry which is preliminary data.</text>
</comment>
<protein>
    <recommendedName>
        <fullName evidence="1">DUF5753 domain-containing protein</fullName>
    </recommendedName>
</protein>
<dbReference type="Proteomes" id="UP000317940">
    <property type="component" value="Unassembled WGS sequence"/>
</dbReference>
<dbReference type="AlphaFoldDB" id="A0A561TSP4"/>
<organism evidence="2 3">
    <name type="scientific">Kitasatospora viridis</name>
    <dbReference type="NCBI Taxonomy" id="281105"/>
    <lineage>
        <taxon>Bacteria</taxon>
        <taxon>Bacillati</taxon>
        <taxon>Actinomycetota</taxon>
        <taxon>Actinomycetes</taxon>
        <taxon>Kitasatosporales</taxon>
        <taxon>Streptomycetaceae</taxon>
        <taxon>Kitasatospora</taxon>
    </lineage>
</organism>
<evidence type="ECO:0000313" key="3">
    <source>
        <dbReference type="Proteomes" id="UP000317940"/>
    </source>
</evidence>
<dbReference type="Pfam" id="PF19054">
    <property type="entry name" value="DUF5753"/>
    <property type="match status" value="1"/>
</dbReference>
<sequence>MCREYEATPSLMEALVGLARETKNKDWWYSFKDVIPDGFDLYIGLEQAASEIKTFETSLVPGLLQTDDYARTVFRAGQPDAEPREIERRVRLRTARKAILDRGIGAPKLQVAIGEAVLRRQIGSSEVMVGQLKHLSDLIDRVDLRIVPFAAGLHLGVLSGSFTLLHFPLTPDGEDTEPPTVYSDGYAGDLYLDSFREVDLYEKTFKSIWAAAHTPEESRKMISEAARSYENG</sequence>